<name>A0A9P1ME63_9PEZI</name>
<keyword evidence="4" id="KW-1185">Reference proteome</keyword>
<organism evidence="3 4">
    <name type="scientific">Parascedosporium putredinis</name>
    <dbReference type="NCBI Taxonomy" id="1442378"/>
    <lineage>
        <taxon>Eukaryota</taxon>
        <taxon>Fungi</taxon>
        <taxon>Dikarya</taxon>
        <taxon>Ascomycota</taxon>
        <taxon>Pezizomycotina</taxon>
        <taxon>Sordariomycetes</taxon>
        <taxon>Hypocreomycetidae</taxon>
        <taxon>Microascales</taxon>
        <taxon>Microascaceae</taxon>
        <taxon>Parascedosporium</taxon>
    </lineage>
</organism>
<feature type="transmembrane region" description="Helical" evidence="2">
    <location>
        <begin position="200"/>
        <end position="217"/>
    </location>
</feature>
<comment type="caution">
    <text evidence="3">The sequence shown here is derived from an EMBL/GenBank/DDBJ whole genome shotgun (WGS) entry which is preliminary data.</text>
</comment>
<protein>
    <submittedName>
        <fullName evidence="3">Uncharacterized protein</fullName>
    </submittedName>
</protein>
<dbReference type="AlphaFoldDB" id="A0A9P1ME63"/>
<accession>A0A9P1ME63</accession>
<feature type="transmembrane region" description="Helical" evidence="2">
    <location>
        <begin position="154"/>
        <end position="179"/>
    </location>
</feature>
<feature type="transmembrane region" description="Helical" evidence="2">
    <location>
        <begin position="42"/>
        <end position="64"/>
    </location>
</feature>
<feature type="transmembrane region" description="Helical" evidence="2">
    <location>
        <begin position="13"/>
        <end position="35"/>
    </location>
</feature>
<evidence type="ECO:0000313" key="4">
    <source>
        <dbReference type="Proteomes" id="UP000838763"/>
    </source>
</evidence>
<feature type="region of interest" description="Disordered" evidence="1">
    <location>
        <begin position="265"/>
        <end position="284"/>
    </location>
</feature>
<reference evidence="3" key="1">
    <citation type="submission" date="2022-11" db="EMBL/GenBank/DDBJ databases">
        <authorList>
            <person name="Scott C."/>
            <person name="Bruce N."/>
        </authorList>
    </citation>
    <scope>NUCLEOTIDE SEQUENCE</scope>
</reference>
<feature type="transmembrane region" description="Helical" evidence="2">
    <location>
        <begin position="237"/>
        <end position="259"/>
    </location>
</feature>
<evidence type="ECO:0000313" key="3">
    <source>
        <dbReference type="EMBL" id="CAI4220149.1"/>
    </source>
</evidence>
<proteinExistence type="predicted"/>
<gene>
    <name evidence="3" type="ORF">PPNO1_LOCUS9692</name>
</gene>
<dbReference type="EMBL" id="CALLCH030000021">
    <property type="protein sequence ID" value="CAI4220149.1"/>
    <property type="molecule type" value="Genomic_DNA"/>
</dbReference>
<keyword evidence="2" id="KW-1133">Transmembrane helix</keyword>
<sequence>MADVLVNPIYFELGWSILSTICLTNVLFGILVVGITSFTQVASVPIITSVAGAIANGLCFFAFYDYENRYSTTSKAAASAVADIAWMVQEAGLSFYSFMILQRVLRNVQWRIFMSLFWTMIVGIVGIRVAIAVTRIRLILSGTEELQGLVNHLHIGYFVLIALLECLSAYFLLTIFAGARRTSLQAAIKTNLFQYLMRSTEIRLALLAVLGTMRAVTYSFQASAQSATNIASQLDRFAYTLECMFPIMMFIDILASKLVRTEHETSSRSRGLGPRSQGRQFTVTRKDEHGEHVIEERIIEEGSSASTDIGLENMNPARIGISKTVEFKVYQD</sequence>
<evidence type="ECO:0000256" key="2">
    <source>
        <dbReference type="SAM" id="Phobius"/>
    </source>
</evidence>
<feature type="transmembrane region" description="Helical" evidence="2">
    <location>
        <begin position="113"/>
        <end position="134"/>
    </location>
</feature>
<feature type="transmembrane region" description="Helical" evidence="2">
    <location>
        <begin position="84"/>
        <end position="101"/>
    </location>
</feature>
<dbReference type="Proteomes" id="UP000838763">
    <property type="component" value="Unassembled WGS sequence"/>
</dbReference>
<evidence type="ECO:0000256" key="1">
    <source>
        <dbReference type="SAM" id="MobiDB-lite"/>
    </source>
</evidence>
<keyword evidence="2" id="KW-0812">Transmembrane</keyword>
<dbReference type="OrthoDB" id="5306317at2759"/>
<keyword evidence="2" id="KW-0472">Membrane</keyword>